<dbReference type="EMBL" id="VWZO01011417">
    <property type="protein sequence ID" value="NXH16261.1"/>
    <property type="molecule type" value="Genomic_DNA"/>
</dbReference>
<dbReference type="AlphaFoldDB" id="A0A7K9HQZ2"/>
<dbReference type="Pfam" id="PF00880">
    <property type="entry name" value="Nebulin"/>
    <property type="match status" value="4"/>
</dbReference>
<feature type="non-terminal residue" evidence="3">
    <location>
        <position position="1"/>
    </location>
</feature>
<sequence>YKSKGEEILHTYHLPPDVPQFIQAKVNAYNISDNYYKTGLEELKSRGYDLKLDAIPIQVAKAARQAASDYKYKEAYEKAKGKQIGFKSLQDDPKLVHYMNVAKIQSEREYKKDYEKTKTNFHTPPDMYSIQAAKHSQDVASNAHYKNLIHHYTYLPDAMGVELAKNMMQIQSDNAYKQDYNSWFKGIGWSPLGSLDVEKAKKAGAALNEKKYRQHPDTIKFTSVEDSIPMVLAQNNTKQLSDVR</sequence>
<keyword evidence="1" id="KW-0677">Repeat</keyword>
<comment type="caution">
    <text evidence="3">The sequence shown here is derived from an EMBL/GenBank/DDBJ whole genome shotgun (WGS) entry which is preliminary data.</text>
</comment>
<evidence type="ECO:0000313" key="3">
    <source>
        <dbReference type="EMBL" id="NXH16261.1"/>
    </source>
</evidence>
<dbReference type="InterPro" id="IPR055297">
    <property type="entry name" value="NEBU/NEBL"/>
</dbReference>
<feature type="non-terminal residue" evidence="3">
    <location>
        <position position="244"/>
    </location>
</feature>
<dbReference type="SMART" id="SM00227">
    <property type="entry name" value="NEBU"/>
    <property type="match status" value="7"/>
</dbReference>
<keyword evidence="4" id="KW-1185">Reference proteome</keyword>
<reference evidence="3 4" key="1">
    <citation type="submission" date="2019-09" db="EMBL/GenBank/DDBJ databases">
        <title>Bird 10,000 Genomes (B10K) Project - Family phase.</title>
        <authorList>
            <person name="Zhang G."/>
        </authorList>
    </citation>
    <scope>NUCLEOTIDE SEQUENCE [LARGE SCALE GENOMIC DNA]</scope>
    <source>
        <strain evidence="3">B10K-DU-001-16</strain>
        <tissue evidence="3">Muscle</tissue>
    </source>
</reference>
<gene>
    <name evidence="3" type="primary">Neb_2</name>
    <name evidence="3" type="ORF">BUCCAP_R04662</name>
</gene>
<organism evidence="3 4">
    <name type="scientific">Bucco capensis</name>
    <name type="common">collared puffbird</name>
    <dbReference type="NCBI Taxonomy" id="135168"/>
    <lineage>
        <taxon>Eukaryota</taxon>
        <taxon>Metazoa</taxon>
        <taxon>Chordata</taxon>
        <taxon>Craniata</taxon>
        <taxon>Vertebrata</taxon>
        <taxon>Euteleostomi</taxon>
        <taxon>Archelosauria</taxon>
        <taxon>Archosauria</taxon>
        <taxon>Dinosauria</taxon>
        <taxon>Saurischia</taxon>
        <taxon>Theropoda</taxon>
        <taxon>Coelurosauria</taxon>
        <taxon>Aves</taxon>
        <taxon>Neognathae</taxon>
        <taxon>Neoaves</taxon>
        <taxon>Telluraves</taxon>
        <taxon>Coraciimorphae</taxon>
        <taxon>Piciformes</taxon>
        <taxon>Bucconidae</taxon>
        <taxon>Bucco</taxon>
    </lineage>
</organism>
<accession>A0A7K9HQZ2</accession>
<dbReference type="InterPro" id="IPR000900">
    <property type="entry name" value="Nebulin_repeat"/>
</dbReference>
<evidence type="ECO:0000256" key="1">
    <source>
        <dbReference type="ARBA" id="ARBA00022737"/>
    </source>
</evidence>
<protein>
    <submittedName>
        <fullName evidence="3">NEBU protein</fullName>
    </submittedName>
</protein>
<evidence type="ECO:0000313" key="4">
    <source>
        <dbReference type="Proteomes" id="UP000534107"/>
    </source>
</evidence>
<dbReference type="Proteomes" id="UP000534107">
    <property type="component" value="Unassembled WGS sequence"/>
</dbReference>
<dbReference type="PANTHER" id="PTHR11039:SF64">
    <property type="entry name" value="NEBULIN-RELATED-ANCHORING PROTEIN-LIKE"/>
    <property type="match status" value="1"/>
</dbReference>
<dbReference type="GO" id="GO:0071691">
    <property type="term" value="P:cardiac muscle thin filament assembly"/>
    <property type="evidence" value="ECO:0007669"/>
    <property type="project" value="TreeGrafter"/>
</dbReference>
<dbReference type="OrthoDB" id="9295290at2759"/>
<dbReference type="PANTHER" id="PTHR11039">
    <property type="entry name" value="NEBULIN"/>
    <property type="match status" value="1"/>
</dbReference>
<proteinExistence type="predicted"/>
<dbReference type="GO" id="GO:0051015">
    <property type="term" value="F:actin filament binding"/>
    <property type="evidence" value="ECO:0007669"/>
    <property type="project" value="InterPro"/>
</dbReference>
<keyword evidence="2" id="KW-0009">Actin-binding</keyword>
<evidence type="ECO:0000256" key="2">
    <source>
        <dbReference type="ARBA" id="ARBA00023203"/>
    </source>
</evidence>
<dbReference type="PROSITE" id="PS51216">
    <property type="entry name" value="NEBULIN"/>
    <property type="match status" value="4"/>
</dbReference>
<dbReference type="PRINTS" id="PR00510">
    <property type="entry name" value="NEBULIN"/>
</dbReference>
<dbReference type="GO" id="GO:0030018">
    <property type="term" value="C:Z disc"/>
    <property type="evidence" value="ECO:0007669"/>
    <property type="project" value="InterPro"/>
</dbReference>
<dbReference type="InterPro" id="IPR013998">
    <property type="entry name" value="Nebulin-like"/>
</dbReference>
<name>A0A7K9HQZ2_9PICI</name>